<comment type="caution">
    <text evidence="1">The sequence shown here is derived from an EMBL/GenBank/DDBJ whole genome shotgun (WGS) entry which is preliminary data.</text>
</comment>
<proteinExistence type="predicted"/>
<keyword evidence="2" id="KW-1185">Reference proteome</keyword>
<dbReference type="EMBL" id="QTSX02000815">
    <property type="protein sequence ID" value="KAJ9084695.1"/>
    <property type="molecule type" value="Genomic_DNA"/>
</dbReference>
<protein>
    <submittedName>
        <fullName evidence="1">Uncharacterized protein</fullName>
    </submittedName>
</protein>
<evidence type="ECO:0000313" key="2">
    <source>
        <dbReference type="Proteomes" id="UP001165960"/>
    </source>
</evidence>
<organism evidence="1 2">
    <name type="scientific">Entomophthora muscae</name>
    <dbReference type="NCBI Taxonomy" id="34485"/>
    <lineage>
        <taxon>Eukaryota</taxon>
        <taxon>Fungi</taxon>
        <taxon>Fungi incertae sedis</taxon>
        <taxon>Zoopagomycota</taxon>
        <taxon>Entomophthoromycotina</taxon>
        <taxon>Entomophthoromycetes</taxon>
        <taxon>Entomophthorales</taxon>
        <taxon>Entomophthoraceae</taxon>
        <taxon>Entomophthora</taxon>
    </lineage>
</organism>
<name>A0ACC2UCY2_9FUNG</name>
<reference evidence="1" key="1">
    <citation type="submission" date="2022-04" db="EMBL/GenBank/DDBJ databases">
        <title>Genome of the entomopathogenic fungus Entomophthora muscae.</title>
        <authorList>
            <person name="Elya C."/>
            <person name="Lovett B.R."/>
            <person name="Lee E."/>
            <person name="Macias A.M."/>
            <person name="Hajek A.E."/>
            <person name="De Bivort B.L."/>
            <person name="Kasson M.T."/>
            <person name="De Fine Licht H.H."/>
            <person name="Stajich J.E."/>
        </authorList>
    </citation>
    <scope>NUCLEOTIDE SEQUENCE</scope>
    <source>
        <strain evidence="1">Berkeley</strain>
    </source>
</reference>
<sequence length="154" mass="16606">MLQYPKILTTIKDKNIHWVKDKLNHCLSATKPGVRTDYSFTLKTQAQGRALNPDPGLLRAIIPGDQGATCLRFPGIGPPQAEAKNNDPNGEASQTKGIIAPNGGVIKAPNRGNKIPTISFMGLKSTLVANQEPSLEEGTGLWPNPMTIPLEQDK</sequence>
<dbReference type="Proteomes" id="UP001165960">
    <property type="component" value="Unassembled WGS sequence"/>
</dbReference>
<accession>A0ACC2UCY2</accession>
<gene>
    <name evidence="1" type="ORF">DSO57_1021599</name>
</gene>
<evidence type="ECO:0000313" key="1">
    <source>
        <dbReference type="EMBL" id="KAJ9084695.1"/>
    </source>
</evidence>